<evidence type="ECO:0000313" key="1">
    <source>
        <dbReference type="EMBL" id="CZS89426.1"/>
    </source>
</evidence>
<dbReference type="Proteomes" id="UP000178912">
    <property type="component" value="Unassembled WGS sequence"/>
</dbReference>
<keyword evidence="2" id="KW-1185">Reference proteome</keyword>
<gene>
    <name evidence="1" type="ORF">RAG0_00840</name>
</gene>
<evidence type="ECO:0000313" key="2">
    <source>
        <dbReference type="Proteomes" id="UP000178912"/>
    </source>
</evidence>
<proteinExistence type="predicted"/>
<sequence length="67" mass="7460">MYTYASEYTLVSNTWLSSGAAQVLRPEILVSGEDGEGCREMQYDFKIDCFAADLLAQPLVVTQHITI</sequence>
<dbReference type="EMBL" id="FJUX01000002">
    <property type="protein sequence ID" value="CZS89426.1"/>
    <property type="molecule type" value="Genomic_DNA"/>
</dbReference>
<accession>A0A1E1JU59</accession>
<protein>
    <submittedName>
        <fullName evidence="1">Uncharacterized protein</fullName>
    </submittedName>
</protein>
<name>A0A1E1JU59_9HELO</name>
<dbReference type="AlphaFoldDB" id="A0A1E1JU59"/>
<reference evidence="2" key="1">
    <citation type="submission" date="2016-03" db="EMBL/GenBank/DDBJ databases">
        <authorList>
            <person name="Guldener U."/>
        </authorList>
    </citation>
    <scope>NUCLEOTIDE SEQUENCE [LARGE SCALE GENOMIC DNA]</scope>
    <source>
        <strain evidence="2">04CH-RAC-A.6.1</strain>
    </source>
</reference>
<organism evidence="1 2">
    <name type="scientific">Rhynchosporium agropyri</name>
    <dbReference type="NCBI Taxonomy" id="914238"/>
    <lineage>
        <taxon>Eukaryota</taxon>
        <taxon>Fungi</taxon>
        <taxon>Dikarya</taxon>
        <taxon>Ascomycota</taxon>
        <taxon>Pezizomycotina</taxon>
        <taxon>Leotiomycetes</taxon>
        <taxon>Helotiales</taxon>
        <taxon>Ploettnerulaceae</taxon>
        <taxon>Rhynchosporium</taxon>
    </lineage>
</organism>